<proteinExistence type="inferred from homology"/>
<evidence type="ECO:0000256" key="1">
    <source>
        <dbReference type="ARBA" id="ARBA00006484"/>
    </source>
</evidence>
<dbReference type="AlphaFoldDB" id="A0AA40XYB4"/>
<dbReference type="Proteomes" id="UP000616785">
    <property type="component" value="Unassembled WGS sequence"/>
</dbReference>
<evidence type="ECO:0000256" key="2">
    <source>
        <dbReference type="ARBA" id="ARBA00023002"/>
    </source>
</evidence>
<dbReference type="InterPro" id="IPR057326">
    <property type="entry name" value="KR_dom"/>
</dbReference>
<dbReference type="PANTHER" id="PTHR43976:SF16">
    <property type="entry name" value="SHORT-CHAIN DEHYDROGENASE_REDUCTASE FAMILY PROTEIN"/>
    <property type="match status" value="1"/>
</dbReference>
<dbReference type="CDD" id="cd05374">
    <property type="entry name" value="17beta-HSD-like_SDR_c"/>
    <property type="match status" value="1"/>
</dbReference>
<dbReference type="GO" id="GO:0016491">
    <property type="term" value="F:oxidoreductase activity"/>
    <property type="evidence" value="ECO:0007669"/>
    <property type="project" value="UniProtKB-KW"/>
</dbReference>
<evidence type="ECO:0000259" key="4">
    <source>
        <dbReference type="SMART" id="SM00822"/>
    </source>
</evidence>
<organism evidence="5 6">
    <name type="scientific">Stenotrophomonas maltophilia</name>
    <name type="common">Pseudomonas maltophilia</name>
    <name type="synonym">Xanthomonas maltophilia</name>
    <dbReference type="NCBI Taxonomy" id="40324"/>
    <lineage>
        <taxon>Bacteria</taxon>
        <taxon>Pseudomonadati</taxon>
        <taxon>Pseudomonadota</taxon>
        <taxon>Gammaproteobacteria</taxon>
        <taxon>Lysobacterales</taxon>
        <taxon>Lysobacteraceae</taxon>
        <taxon>Stenotrophomonas</taxon>
        <taxon>Stenotrophomonas maltophilia group</taxon>
    </lineage>
</organism>
<dbReference type="SUPFAM" id="SSF51735">
    <property type="entry name" value="NAD(P)-binding Rossmann-fold domains"/>
    <property type="match status" value="1"/>
</dbReference>
<dbReference type="Pfam" id="PF00106">
    <property type="entry name" value="adh_short"/>
    <property type="match status" value="1"/>
</dbReference>
<dbReference type="InterPro" id="IPR036291">
    <property type="entry name" value="NAD(P)-bd_dom_sf"/>
</dbReference>
<dbReference type="PRINTS" id="PR00080">
    <property type="entry name" value="SDRFAMILY"/>
</dbReference>
<dbReference type="SMART" id="SM00822">
    <property type="entry name" value="PKS_KR"/>
    <property type="match status" value="1"/>
</dbReference>
<comment type="caution">
    <text evidence="5">The sequence shown here is derived from an EMBL/GenBank/DDBJ whole genome shotgun (WGS) entry which is preliminary data.</text>
</comment>
<accession>A0AA40XYB4</accession>
<dbReference type="Gene3D" id="3.40.50.720">
    <property type="entry name" value="NAD(P)-binding Rossmann-like Domain"/>
    <property type="match status" value="1"/>
</dbReference>
<dbReference type="InterPro" id="IPR002347">
    <property type="entry name" value="SDR_fam"/>
</dbReference>
<evidence type="ECO:0000256" key="3">
    <source>
        <dbReference type="RuleBase" id="RU000363"/>
    </source>
</evidence>
<dbReference type="NCBIfam" id="NF004823">
    <property type="entry name" value="PRK06179.1"/>
    <property type="match status" value="1"/>
</dbReference>
<gene>
    <name evidence="5" type="ORF">I5U57_01140</name>
</gene>
<protein>
    <submittedName>
        <fullName evidence="5">SDR family NAD(P)-dependent oxidoreductase</fullName>
    </submittedName>
</protein>
<dbReference type="PANTHER" id="PTHR43976">
    <property type="entry name" value="SHORT CHAIN DEHYDROGENASE"/>
    <property type="match status" value="1"/>
</dbReference>
<dbReference type="EMBL" id="JADUNO010000002">
    <property type="protein sequence ID" value="MBH1638050.1"/>
    <property type="molecule type" value="Genomic_DNA"/>
</dbReference>
<comment type="similarity">
    <text evidence="1 3">Belongs to the short-chain dehydrogenases/reductases (SDR) family.</text>
</comment>
<dbReference type="InterPro" id="IPR051911">
    <property type="entry name" value="SDR_oxidoreductase"/>
</dbReference>
<sequence>MNAHPIQKAAMGKKIVLVTGVSSGIGQASAKALANAGCVVYGSVRQLEHAQPIKGVTLVQLDVREQASIDRAVTTIFAREGRIDALVNNAGQNLIGAVEETEAAEVESLFDTNVLGVIRAIRAVLPSMRAQRAGRIINVSSVLGFLPGPYMGVYAASKHALEGLSESLDHEVRQFGIRVTLVQPSFTNTGFKMNTQRASTSIADYDFERELALDAIARASDEGTDAALVAGTIVEAVLGNWKMRRTPAGQASLLAKLRRFMPAAPVDASLRRAFGLTKAKAHSGRS</sequence>
<dbReference type="PRINTS" id="PR00081">
    <property type="entry name" value="GDHRDH"/>
</dbReference>
<evidence type="ECO:0000313" key="5">
    <source>
        <dbReference type="EMBL" id="MBH1638050.1"/>
    </source>
</evidence>
<evidence type="ECO:0000313" key="6">
    <source>
        <dbReference type="Proteomes" id="UP000616785"/>
    </source>
</evidence>
<keyword evidence="2" id="KW-0560">Oxidoreductase</keyword>
<feature type="domain" description="Ketoreductase" evidence="4">
    <location>
        <begin position="14"/>
        <end position="178"/>
    </location>
</feature>
<reference evidence="5" key="1">
    <citation type="submission" date="2020-11" db="EMBL/GenBank/DDBJ databases">
        <title>Enhanced detection system for hospital associated transmission using whole genome sequencing surveillance.</title>
        <authorList>
            <person name="Harrison L.H."/>
            <person name="Van Tyne D."/>
            <person name="Marsh J.W."/>
            <person name="Griffith M.P."/>
            <person name="Snyder D.J."/>
            <person name="Cooper V.S."/>
            <person name="Mustapha M."/>
        </authorList>
    </citation>
    <scope>NUCLEOTIDE SEQUENCE</scope>
    <source>
        <strain evidence="5">STEN00092</strain>
    </source>
</reference>
<name>A0AA40XYB4_STEMA</name>